<evidence type="ECO:0000256" key="3">
    <source>
        <dbReference type="ARBA" id="ARBA00022989"/>
    </source>
</evidence>
<evidence type="ECO:0000256" key="5">
    <source>
        <dbReference type="RuleBase" id="RU000477"/>
    </source>
</evidence>
<dbReference type="PANTHER" id="PTHR45724">
    <property type="entry name" value="AQUAPORIN NIP2-1"/>
    <property type="match status" value="1"/>
</dbReference>
<comment type="similarity">
    <text evidence="5">Belongs to the MIP/aquaporin (TC 1.A.8) family.</text>
</comment>
<dbReference type="InterPro" id="IPR034294">
    <property type="entry name" value="Aquaporin_transptr"/>
</dbReference>
<dbReference type="InterPro" id="IPR000425">
    <property type="entry name" value="MIP"/>
</dbReference>
<gene>
    <name evidence="7" type="ORF">CCUR1050_LOCUS6202</name>
</gene>
<keyword evidence="5" id="KW-0813">Transport</keyword>
<organism evidence="7">
    <name type="scientific">Cryptomonas curvata</name>
    <dbReference type="NCBI Taxonomy" id="233186"/>
    <lineage>
        <taxon>Eukaryota</taxon>
        <taxon>Cryptophyceae</taxon>
        <taxon>Cryptomonadales</taxon>
        <taxon>Cryptomonadaceae</taxon>
        <taxon>Cryptomonas</taxon>
    </lineage>
</organism>
<dbReference type="SUPFAM" id="SSF81338">
    <property type="entry name" value="Aquaporin-like"/>
    <property type="match status" value="1"/>
</dbReference>
<protein>
    <recommendedName>
        <fullName evidence="8">Aquaporin</fullName>
    </recommendedName>
</protein>
<comment type="subcellular location">
    <subcellularLocation>
        <location evidence="1">Membrane</location>
        <topology evidence="1">Multi-pass membrane protein</topology>
    </subcellularLocation>
</comment>
<evidence type="ECO:0000256" key="2">
    <source>
        <dbReference type="ARBA" id="ARBA00022692"/>
    </source>
</evidence>
<evidence type="ECO:0008006" key="8">
    <source>
        <dbReference type="Google" id="ProtNLM"/>
    </source>
</evidence>
<feature type="transmembrane region" description="Helical" evidence="6">
    <location>
        <begin position="152"/>
        <end position="175"/>
    </location>
</feature>
<dbReference type="EMBL" id="HBEZ01011265">
    <property type="protein sequence ID" value="CAD8628523.1"/>
    <property type="molecule type" value="Transcribed_RNA"/>
</dbReference>
<keyword evidence="2 5" id="KW-0812">Transmembrane</keyword>
<dbReference type="InterPro" id="IPR023271">
    <property type="entry name" value="Aquaporin-like"/>
</dbReference>
<sequence length="267" mass="28414">MRAESVDETEKNWYEQDPLDLVFGKGAVDKKAICAEFIGVFLFQFLGACAASNAVDSGLSTAALGNGAALTMIIYSTLHISGAHLNPAVSTALFAIGEDGMTVPKFICYITAQYTGATTGALLLKFLCPDTAVSRNPFVTQGILSEGVSRNLAALGVFEFVLTFTLMFVICSVFIDAKGIAKQYAALAVGLVYAVGIYCEGPYTGGSMNPARTVAAAIAFWDFTGMWIALVFLHGGAIAGAFLYKNAFNITRINQARASKESEIRYI</sequence>
<reference evidence="7" key="1">
    <citation type="submission" date="2021-01" db="EMBL/GenBank/DDBJ databases">
        <authorList>
            <person name="Corre E."/>
            <person name="Pelletier E."/>
            <person name="Niang G."/>
            <person name="Scheremetjew M."/>
            <person name="Finn R."/>
            <person name="Kale V."/>
            <person name="Holt S."/>
            <person name="Cochrane G."/>
            <person name="Meng A."/>
            <person name="Brown T."/>
            <person name="Cohen L."/>
        </authorList>
    </citation>
    <scope>NUCLEOTIDE SEQUENCE</scope>
    <source>
        <strain evidence="7">CCAP979/52</strain>
    </source>
</reference>
<proteinExistence type="inferred from homology"/>
<feature type="transmembrane region" description="Helical" evidence="6">
    <location>
        <begin position="223"/>
        <end position="244"/>
    </location>
</feature>
<dbReference type="AlphaFoldDB" id="A0A7S0M471"/>
<keyword evidence="3 6" id="KW-1133">Transmembrane helix</keyword>
<dbReference type="GO" id="GO:0015267">
    <property type="term" value="F:channel activity"/>
    <property type="evidence" value="ECO:0007669"/>
    <property type="project" value="InterPro"/>
</dbReference>
<accession>A0A7S0M471</accession>
<keyword evidence="4 6" id="KW-0472">Membrane</keyword>
<dbReference type="Gene3D" id="1.20.1080.10">
    <property type="entry name" value="Glycerol uptake facilitator protein"/>
    <property type="match status" value="1"/>
</dbReference>
<name>A0A7S0M471_9CRYP</name>
<feature type="transmembrane region" description="Helical" evidence="6">
    <location>
        <begin position="184"/>
        <end position="203"/>
    </location>
</feature>
<dbReference type="GO" id="GO:0016020">
    <property type="term" value="C:membrane"/>
    <property type="evidence" value="ECO:0007669"/>
    <property type="project" value="UniProtKB-SubCell"/>
</dbReference>
<evidence type="ECO:0000256" key="6">
    <source>
        <dbReference type="SAM" id="Phobius"/>
    </source>
</evidence>
<evidence type="ECO:0000313" key="7">
    <source>
        <dbReference type="EMBL" id="CAD8628523.1"/>
    </source>
</evidence>
<dbReference type="Pfam" id="PF00230">
    <property type="entry name" value="MIP"/>
    <property type="match status" value="1"/>
</dbReference>
<evidence type="ECO:0000256" key="1">
    <source>
        <dbReference type="ARBA" id="ARBA00004141"/>
    </source>
</evidence>
<dbReference type="PANTHER" id="PTHR45724:SF27">
    <property type="entry name" value="AQUAPORIN NIP2-1-RELATED"/>
    <property type="match status" value="1"/>
</dbReference>
<dbReference type="PRINTS" id="PR00783">
    <property type="entry name" value="MINTRINSICP"/>
</dbReference>
<evidence type="ECO:0000256" key="4">
    <source>
        <dbReference type="ARBA" id="ARBA00023136"/>
    </source>
</evidence>